<protein>
    <submittedName>
        <fullName evidence="2">Uncharacterized protein</fullName>
    </submittedName>
</protein>
<dbReference type="AlphaFoldDB" id="A0A162M2B5"/>
<gene>
    <name evidence="2" type="ORF">NOR_01383</name>
</gene>
<feature type="compositionally biased region" description="Low complexity" evidence="1">
    <location>
        <begin position="34"/>
        <end position="43"/>
    </location>
</feature>
<feature type="region of interest" description="Disordered" evidence="1">
    <location>
        <begin position="233"/>
        <end position="255"/>
    </location>
</feature>
<evidence type="ECO:0000313" key="3">
    <source>
        <dbReference type="Proteomes" id="UP000243498"/>
    </source>
</evidence>
<reference evidence="2 3" key="1">
    <citation type="journal article" date="2016" name="Genome Biol. Evol.">
        <title>Divergent and convergent evolution of fungal pathogenicity.</title>
        <authorList>
            <person name="Shang Y."/>
            <person name="Xiao G."/>
            <person name="Zheng P."/>
            <person name="Cen K."/>
            <person name="Zhan S."/>
            <person name="Wang C."/>
        </authorList>
    </citation>
    <scope>NUCLEOTIDE SEQUENCE [LARGE SCALE GENOMIC DNA]</scope>
    <source>
        <strain evidence="2 3">RCEF 4871</strain>
    </source>
</reference>
<feature type="region of interest" description="Disordered" evidence="1">
    <location>
        <begin position="1"/>
        <end position="76"/>
    </location>
</feature>
<dbReference type="STRING" id="1081105.A0A162M2B5"/>
<feature type="region of interest" description="Disordered" evidence="1">
    <location>
        <begin position="139"/>
        <end position="178"/>
    </location>
</feature>
<evidence type="ECO:0000256" key="1">
    <source>
        <dbReference type="SAM" id="MobiDB-lite"/>
    </source>
</evidence>
<dbReference type="OMA" id="INWAKYQ"/>
<name>A0A162M2B5_METRR</name>
<comment type="caution">
    <text evidence="2">The sequence shown here is derived from an EMBL/GenBank/DDBJ whole genome shotgun (WGS) entry which is preliminary data.</text>
</comment>
<dbReference type="EMBL" id="AZHC01000003">
    <property type="protein sequence ID" value="OAA49460.1"/>
    <property type="molecule type" value="Genomic_DNA"/>
</dbReference>
<sequence length="255" mass="27568">MPALTISTDKPTRSRSTSPVPPPMSPITPPLAPARPSDAPPAAGTLPPARQMFTHSSQPSQQIGIPPPPPEPIDFELNPDVIALKSAISILQVQKRRATGDIQALNRVKDEALDDPKSFMKDLAAGKVKARDDFDFEAADSEDELQDMDAVASNGKRSSRQGEEPKPREWSSLPKPQDVVRCPPINWAQYAVVGESLDKLHAEQLGRPSQGSPAVFGSNGVYNIKNEGKQEKISGVAAPYAPGKDRIDRKTKSKK</sequence>
<keyword evidence="3" id="KW-1185">Reference proteome</keyword>
<accession>A0A162M2B5</accession>
<feature type="compositionally biased region" description="Pro residues" evidence="1">
    <location>
        <begin position="19"/>
        <end position="33"/>
    </location>
</feature>
<feature type="compositionally biased region" description="Basic and acidic residues" evidence="1">
    <location>
        <begin position="160"/>
        <end position="169"/>
    </location>
</feature>
<dbReference type="PANTHER" id="PTHR22705">
    <property type="entry name" value="ZINC FINGER, ZZ DOMAIN CONTAINING 3"/>
    <property type="match status" value="1"/>
</dbReference>
<organism evidence="2 3">
    <name type="scientific">Metarhizium rileyi (strain RCEF 4871)</name>
    <name type="common">Nomuraea rileyi</name>
    <dbReference type="NCBI Taxonomy" id="1649241"/>
    <lineage>
        <taxon>Eukaryota</taxon>
        <taxon>Fungi</taxon>
        <taxon>Dikarya</taxon>
        <taxon>Ascomycota</taxon>
        <taxon>Pezizomycotina</taxon>
        <taxon>Sordariomycetes</taxon>
        <taxon>Hypocreomycetidae</taxon>
        <taxon>Hypocreales</taxon>
        <taxon>Clavicipitaceae</taxon>
        <taxon>Metarhizium</taxon>
    </lineage>
</organism>
<dbReference type="PANTHER" id="PTHR22705:SF0">
    <property type="entry name" value="ZZ-TYPE ZINC FINGER-CONTAINING PROTEIN 3"/>
    <property type="match status" value="1"/>
</dbReference>
<dbReference type="OrthoDB" id="20473at2759"/>
<feature type="compositionally biased region" description="Basic and acidic residues" evidence="1">
    <location>
        <begin position="243"/>
        <end position="255"/>
    </location>
</feature>
<dbReference type="Proteomes" id="UP000243498">
    <property type="component" value="Unassembled WGS sequence"/>
</dbReference>
<evidence type="ECO:0000313" key="2">
    <source>
        <dbReference type="EMBL" id="OAA49460.1"/>
    </source>
</evidence>
<proteinExistence type="predicted"/>
<dbReference type="InterPro" id="IPR037830">
    <property type="entry name" value="ZZZ3"/>
</dbReference>